<protein>
    <submittedName>
        <fullName evidence="3">Response regulator</fullName>
    </submittedName>
</protein>
<comment type="caution">
    <text evidence="4">The sequence shown here is derived from an EMBL/GenBank/DDBJ whole genome shotgun (WGS) entry which is preliminary data.</text>
</comment>
<dbReference type="InterPro" id="IPR011006">
    <property type="entry name" value="CheY-like_superfamily"/>
</dbReference>
<reference evidence="3 6" key="1">
    <citation type="submission" date="2016-08" db="EMBL/GenBank/DDBJ databases">
        <title>Candidatus Dactylopiibacterium carminicum genome sequence.</title>
        <authorList>
            <person name="Ramirez-Puebla S.T."/>
            <person name="Ormeno-Orrillo E."/>
            <person name="Vera-Ponce De Leon A."/>
            <person name="Luis L."/>
            <person name="Sanchez-Flores A."/>
            <person name="Monica R."/>
            <person name="Martinez-Romero E."/>
        </authorList>
    </citation>
    <scope>NUCLEOTIDE SEQUENCE [LARGE SCALE GENOMIC DNA]</scope>
    <source>
        <strain evidence="3">END1</strain>
    </source>
</reference>
<dbReference type="EMBL" id="NMRN01000044">
    <property type="protein sequence ID" value="PAS92226.1"/>
    <property type="molecule type" value="Genomic_DNA"/>
</dbReference>
<sequence>MSLLRIPRSFRHTQPAFAHASGMQFSQAPSSHPNDEDDELFAFSEETTADEGSTSYLGMQAPWVLLIVDDEPQVHEATTLTLRRGRVANRTFRFLHAYSAAQAKEMILAEPQIDLVLLDVMMETRDAGLRLVNELRGPMERNELKILIRSGQPGWETDLSVPRRYSVDGYMQKSQQTHQLMIEVISNLLLGSSPQDGSAS</sequence>
<accession>A0A272EQ98</accession>
<evidence type="ECO:0000313" key="4">
    <source>
        <dbReference type="EMBL" id="PAS92226.1"/>
    </source>
</evidence>
<evidence type="ECO:0000256" key="1">
    <source>
        <dbReference type="PROSITE-ProRule" id="PRU00169"/>
    </source>
</evidence>
<dbReference type="RefSeq" id="WP_095525319.1">
    <property type="nucleotide sequence ID" value="NZ_MDUX01000048.1"/>
</dbReference>
<reference evidence="4 5" key="2">
    <citation type="submission" date="2017-07" db="EMBL/GenBank/DDBJ databases">
        <title>Candidatus Dactylopiibacterium carminicum, a nitrogen-fixing symbiont of the cochineal insect Dactylopius coccus and Dactylopius opuntiae (Hemiptera: Coccoidea: Dactylopiidae).</title>
        <authorList>
            <person name="Vera A."/>
        </authorList>
    </citation>
    <scope>NUCLEOTIDE SEQUENCE [LARGE SCALE GENOMIC DNA]</scope>
    <source>
        <strain evidence="4 5">NFDCM</strain>
    </source>
</reference>
<dbReference type="GO" id="GO:0000160">
    <property type="term" value="P:phosphorelay signal transduction system"/>
    <property type="evidence" value="ECO:0007669"/>
    <property type="project" value="InterPro"/>
</dbReference>
<evidence type="ECO:0000313" key="3">
    <source>
        <dbReference type="EMBL" id="KAF7598444.1"/>
    </source>
</evidence>
<keyword evidence="6" id="KW-1185">Reference proteome</keyword>
<dbReference type="AlphaFoldDB" id="A0A272EQ98"/>
<name>A0A272EQ98_9RHOO</name>
<proteinExistence type="predicted"/>
<dbReference type="CDD" id="cd00156">
    <property type="entry name" value="REC"/>
    <property type="match status" value="1"/>
</dbReference>
<dbReference type="Pfam" id="PF00072">
    <property type="entry name" value="Response_reg"/>
    <property type="match status" value="1"/>
</dbReference>
<evidence type="ECO:0000313" key="5">
    <source>
        <dbReference type="Proteomes" id="UP000216107"/>
    </source>
</evidence>
<organism evidence="4 5">
    <name type="scientific">Candidatus Dactylopiibacterium carminicum</name>
    <dbReference type="NCBI Taxonomy" id="857335"/>
    <lineage>
        <taxon>Bacteria</taxon>
        <taxon>Pseudomonadati</taxon>
        <taxon>Pseudomonadota</taxon>
        <taxon>Betaproteobacteria</taxon>
        <taxon>Rhodocyclales</taxon>
        <taxon>Rhodocyclaceae</taxon>
        <taxon>Candidatus Dactylopiibacterium</taxon>
    </lineage>
</organism>
<dbReference type="OrthoDB" id="9787688at2"/>
<dbReference type="Gene3D" id="3.40.50.2300">
    <property type="match status" value="1"/>
</dbReference>
<feature type="domain" description="Response regulatory" evidence="2">
    <location>
        <begin position="64"/>
        <end position="188"/>
    </location>
</feature>
<dbReference type="EMBL" id="MDUX01000048">
    <property type="protein sequence ID" value="KAF7598444.1"/>
    <property type="molecule type" value="Genomic_DNA"/>
</dbReference>
<dbReference type="SUPFAM" id="SSF52172">
    <property type="entry name" value="CheY-like"/>
    <property type="match status" value="1"/>
</dbReference>
<gene>
    <name evidence="3" type="ORF">BGI27_13090</name>
    <name evidence="4" type="ORF">CGU29_12605</name>
</gene>
<dbReference type="SMART" id="SM00448">
    <property type="entry name" value="REC"/>
    <property type="match status" value="1"/>
</dbReference>
<keyword evidence="1" id="KW-0597">Phosphoprotein</keyword>
<dbReference type="Proteomes" id="UP000623509">
    <property type="component" value="Unassembled WGS sequence"/>
</dbReference>
<dbReference type="Proteomes" id="UP000216107">
    <property type="component" value="Unassembled WGS sequence"/>
</dbReference>
<dbReference type="PROSITE" id="PS50110">
    <property type="entry name" value="RESPONSE_REGULATORY"/>
    <property type="match status" value="1"/>
</dbReference>
<evidence type="ECO:0000313" key="6">
    <source>
        <dbReference type="Proteomes" id="UP000623509"/>
    </source>
</evidence>
<evidence type="ECO:0000259" key="2">
    <source>
        <dbReference type="PROSITE" id="PS50110"/>
    </source>
</evidence>
<feature type="modified residue" description="4-aspartylphosphate" evidence="1">
    <location>
        <position position="119"/>
    </location>
</feature>
<dbReference type="InterPro" id="IPR001789">
    <property type="entry name" value="Sig_transdc_resp-reg_receiver"/>
</dbReference>